<keyword evidence="2" id="KW-1185">Reference proteome</keyword>
<evidence type="ECO:0000313" key="1">
    <source>
        <dbReference type="EMBL" id="VEL13118.1"/>
    </source>
</evidence>
<protein>
    <submittedName>
        <fullName evidence="1">Uncharacterized protein</fullName>
    </submittedName>
</protein>
<comment type="caution">
    <text evidence="1">The sequence shown here is derived from an EMBL/GenBank/DDBJ whole genome shotgun (WGS) entry which is preliminary data.</text>
</comment>
<accession>A0A3S5A2B3</accession>
<dbReference type="EMBL" id="CAAALY010016815">
    <property type="protein sequence ID" value="VEL13118.1"/>
    <property type="molecule type" value="Genomic_DNA"/>
</dbReference>
<evidence type="ECO:0000313" key="2">
    <source>
        <dbReference type="Proteomes" id="UP000784294"/>
    </source>
</evidence>
<dbReference type="AlphaFoldDB" id="A0A3S5A2B3"/>
<reference evidence="1" key="1">
    <citation type="submission" date="2018-11" db="EMBL/GenBank/DDBJ databases">
        <authorList>
            <consortium name="Pathogen Informatics"/>
        </authorList>
    </citation>
    <scope>NUCLEOTIDE SEQUENCE</scope>
</reference>
<organism evidence="1 2">
    <name type="scientific">Protopolystoma xenopodis</name>
    <dbReference type="NCBI Taxonomy" id="117903"/>
    <lineage>
        <taxon>Eukaryota</taxon>
        <taxon>Metazoa</taxon>
        <taxon>Spiralia</taxon>
        <taxon>Lophotrochozoa</taxon>
        <taxon>Platyhelminthes</taxon>
        <taxon>Monogenea</taxon>
        <taxon>Polyopisthocotylea</taxon>
        <taxon>Polystomatidea</taxon>
        <taxon>Polystomatidae</taxon>
        <taxon>Protopolystoma</taxon>
    </lineage>
</organism>
<proteinExistence type="predicted"/>
<gene>
    <name evidence="1" type="ORF">PXEA_LOCUS6558</name>
</gene>
<name>A0A3S5A2B3_9PLAT</name>
<dbReference type="Proteomes" id="UP000784294">
    <property type="component" value="Unassembled WGS sequence"/>
</dbReference>
<sequence>MTDERPARNCQGRKTVSQDILCTLRQTNLQGSPPSAYGGATLRNPSTHLLEQSERYASIMYPLGLISNNIS</sequence>